<dbReference type="InterPro" id="IPR002010">
    <property type="entry name" value="T3SS_IM_R"/>
</dbReference>
<dbReference type="PANTHER" id="PTHR30065">
    <property type="entry name" value="FLAGELLAR BIOSYNTHETIC PROTEIN FLIR"/>
    <property type="match status" value="1"/>
</dbReference>
<feature type="transmembrane region" description="Helical" evidence="7">
    <location>
        <begin position="6"/>
        <end position="28"/>
    </location>
</feature>
<protein>
    <submittedName>
        <fullName evidence="8">Type III secretion system export apparatus subunit SctT</fullName>
    </submittedName>
</protein>
<feature type="transmembrane region" description="Helical" evidence="7">
    <location>
        <begin position="210"/>
        <end position="229"/>
    </location>
</feature>
<feature type="transmembrane region" description="Helical" evidence="7">
    <location>
        <begin position="76"/>
        <end position="100"/>
    </location>
</feature>
<keyword evidence="6 7" id="KW-0472">Membrane</keyword>
<dbReference type="InterPro" id="IPR006304">
    <property type="entry name" value="T3SS_SpaR/YscT"/>
</dbReference>
<keyword evidence="4 7" id="KW-0812">Transmembrane</keyword>
<sequence>MILNDLIYQWLSAMAISSARIMPIFIMLPFLNSSVINNTIRLPVAILIGLSLWPGFNPVEEKFQVIEYVIILLKESFIGLFLSCLINIPFWVLHAAGCIIDNQRGATISSSIDPLSGVDTSELANFFNLFCAVIFIYNGGIILTLDVINKSYQIFKPFSMALPNLTVIFDLITYSITKSIMIASPLIAICLFTEAILGLLSRFAPQMNVFSLALTVKSFISFMILIFYLSSSIQGDVSRLSFTSEKLTSLEKIRNGSQ</sequence>
<keyword evidence="3 7" id="KW-1003">Cell membrane</keyword>
<evidence type="ECO:0000256" key="5">
    <source>
        <dbReference type="ARBA" id="ARBA00022989"/>
    </source>
</evidence>
<feature type="transmembrane region" description="Helical" evidence="7">
    <location>
        <begin position="126"/>
        <end position="148"/>
    </location>
</feature>
<evidence type="ECO:0000256" key="3">
    <source>
        <dbReference type="ARBA" id="ARBA00022475"/>
    </source>
</evidence>
<organism evidence="8">
    <name type="scientific">Rouxiella sp. WC2420</name>
    <dbReference type="NCBI Taxonomy" id="3234145"/>
    <lineage>
        <taxon>Bacteria</taxon>
        <taxon>Pseudomonadati</taxon>
        <taxon>Pseudomonadota</taxon>
        <taxon>Gammaproteobacteria</taxon>
        <taxon>Enterobacterales</taxon>
        <taxon>Yersiniaceae</taxon>
        <taxon>Rouxiella</taxon>
    </lineage>
</organism>
<accession>A0AB39VK65</accession>
<dbReference type="AlphaFoldDB" id="A0AB39VK65"/>
<name>A0AB39VK65_9GAMM</name>
<evidence type="ECO:0000256" key="7">
    <source>
        <dbReference type="RuleBase" id="RU362072"/>
    </source>
</evidence>
<proteinExistence type="inferred from homology"/>
<comment type="similarity">
    <text evidence="2 7">Belongs to the FliR/MopE/SpaR family.</text>
</comment>
<feature type="transmembrane region" description="Helical" evidence="7">
    <location>
        <begin position="186"/>
        <end position="204"/>
    </location>
</feature>
<dbReference type="NCBIfam" id="TIGR01401">
    <property type="entry name" value="fliR_like_III"/>
    <property type="match status" value="1"/>
</dbReference>
<dbReference type="GO" id="GO:0005886">
    <property type="term" value="C:plasma membrane"/>
    <property type="evidence" value="ECO:0007669"/>
    <property type="project" value="UniProtKB-SubCell"/>
</dbReference>
<keyword evidence="5 7" id="KW-1133">Transmembrane helix</keyword>
<evidence type="ECO:0000256" key="4">
    <source>
        <dbReference type="ARBA" id="ARBA00022692"/>
    </source>
</evidence>
<dbReference type="GO" id="GO:0006605">
    <property type="term" value="P:protein targeting"/>
    <property type="evidence" value="ECO:0007669"/>
    <property type="project" value="UniProtKB-UniRule"/>
</dbReference>
<feature type="transmembrane region" description="Helical" evidence="7">
    <location>
        <begin position="40"/>
        <end position="56"/>
    </location>
</feature>
<reference evidence="8" key="1">
    <citation type="submission" date="2024-07" db="EMBL/GenBank/DDBJ databases">
        <authorList>
            <person name="Biller S.J."/>
        </authorList>
    </citation>
    <scope>NUCLEOTIDE SEQUENCE</scope>
    <source>
        <strain evidence="8">WC2420</strain>
    </source>
</reference>
<evidence type="ECO:0000313" key="8">
    <source>
        <dbReference type="EMBL" id="XDU70820.1"/>
    </source>
</evidence>
<gene>
    <name evidence="8" type="primary">sctT</name>
    <name evidence="8" type="ORF">AB3G37_14695</name>
</gene>
<evidence type="ECO:0000256" key="1">
    <source>
        <dbReference type="ARBA" id="ARBA00004651"/>
    </source>
</evidence>
<dbReference type="EMBL" id="CP165628">
    <property type="protein sequence ID" value="XDU70820.1"/>
    <property type="molecule type" value="Genomic_DNA"/>
</dbReference>
<evidence type="ECO:0000256" key="6">
    <source>
        <dbReference type="ARBA" id="ARBA00023136"/>
    </source>
</evidence>
<dbReference type="Pfam" id="PF01311">
    <property type="entry name" value="Bac_export_1"/>
    <property type="match status" value="1"/>
</dbReference>
<dbReference type="RefSeq" id="WP_369788265.1">
    <property type="nucleotide sequence ID" value="NZ_CP165628.1"/>
</dbReference>
<dbReference type="PRINTS" id="PR00953">
    <property type="entry name" value="TYPE3IMRPROT"/>
</dbReference>
<comment type="subcellular location">
    <subcellularLocation>
        <location evidence="1 7">Cell membrane</location>
        <topology evidence="1 7">Multi-pass membrane protein</topology>
    </subcellularLocation>
</comment>
<evidence type="ECO:0000256" key="2">
    <source>
        <dbReference type="ARBA" id="ARBA00009772"/>
    </source>
</evidence>
<dbReference type="PANTHER" id="PTHR30065:SF1">
    <property type="entry name" value="SURFACE PRESENTATION OF ANTIGENS PROTEIN SPAR"/>
    <property type="match status" value="1"/>
</dbReference>